<comment type="caution">
    <text evidence="2">The sequence shown here is derived from an EMBL/GenBank/DDBJ whole genome shotgun (WGS) entry which is preliminary data.</text>
</comment>
<evidence type="ECO:0000256" key="1">
    <source>
        <dbReference type="SAM" id="Phobius"/>
    </source>
</evidence>
<organism evidence="2 3">
    <name type="scientific">Brassica napus</name>
    <name type="common">Rape</name>
    <dbReference type="NCBI Taxonomy" id="3708"/>
    <lineage>
        <taxon>Eukaryota</taxon>
        <taxon>Viridiplantae</taxon>
        <taxon>Streptophyta</taxon>
        <taxon>Embryophyta</taxon>
        <taxon>Tracheophyta</taxon>
        <taxon>Spermatophyta</taxon>
        <taxon>Magnoliopsida</taxon>
        <taxon>eudicotyledons</taxon>
        <taxon>Gunneridae</taxon>
        <taxon>Pentapetalae</taxon>
        <taxon>rosids</taxon>
        <taxon>malvids</taxon>
        <taxon>Brassicales</taxon>
        <taxon>Brassicaceae</taxon>
        <taxon>Brassiceae</taxon>
        <taxon>Brassica</taxon>
    </lineage>
</organism>
<keyword evidence="1" id="KW-0472">Membrane</keyword>
<name>A0ABQ7YFZ1_BRANA</name>
<sequence>CRQHHNLVTVKKIDGKFIVPFFFATPPPFSFFLLPLSFILLLSIYTDFPGDLATEMTGVRQAAGGEAKCSKLKRLVLEISRNKGPFLRFGSDLGVYGSSGKESVAASPGAFLTILRNLFRRFAIHWSVRVPLLCLLQRSSWRFTLSLDLVSLHSRSFGAFGSGELLLCADQQRILGCPVVKPLWRLESLTFVVALACFESSASPFSSSLPTWYVAGLCRFPTACFHTVKLMSLVRLAVVDSLRVGSVVCADAELGHLFRLMRLQPPCPRGPLIIRLL</sequence>
<keyword evidence="1" id="KW-1133">Transmembrane helix</keyword>
<feature type="non-terminal residue" evidence="2">
    <location>
        <position position="1"/>
    </location>
</feature>
<keyword evidence="1" id="KW-0812">Transmembrane</keyword>
<feature type="transmembrane region" description="Helical" evidence="1">
    <location>
        <begin position="21"/>
        <end position="45"/>
    </location>
</feature>
<reference evidence="2 3" key="1">
    <citation type="submission" date="2021-05" db="EMBL/GenBank/DDBJ databases">
        <title>Genome Assembly of Synthetic Allotetraploid Brassica napus Reveals Homoeologous Exchanges between Subgenomes.</title>
        <authorList>
            <person name="Davis J.T."/>
        </authorList>
    </citation>
    <scope>NUCLEOTIDE SEQUENCE [LARGE SCALE GENOMIC DNA]</scope>
    <source>
        <strain evidence="3">cv. Da-Ae</strain>
        <tissue evidence="2">Seedling</tissue>
    </source>
</reference>
<keyword evidence="3" id="KW-1185">Reference proteome</keyword>
<protein>
    <submittedName>
        <fullName evidence="2">Uncharacterized protein</fullName>
    </submittedName>
</protein>
<accession>A0ABQ7YFZ1</accession>
<dbReference type="EMBL" id="JAGKQM010000017">
    <property type="protein sequence ID" value="KAH0867068.1"/>
    <property type="molecule type" value="Genomic_DNA"/>
</dbReference>
<gene>
    <name evidence="2" type="ORF">HID58_074090</name>
</gene>
<evidence type="ECO:0000313" key="3">
    <source>
        <dbReference type="Proteomes" id="UP000824890"/>
    </source>
</evidence>
<proteinExistence type="predicted"/>
<dbReference type="Proteomes" id="UP000824890">
    <property type="component" value="Unassembled WGS sequence"/>
</dbReference>
<evidence type="ECO:0000313" key="2">
    <source>
        <dbReference type="EMBL" id="KAH0867068.1"/>
    </source>
</evidence>